<sequence>MRPSGTTLHQVEMAKHSIISVVSLLLLAKTSQQAASCYFPDGTFAENDSPCFPDQPESICCGQGHTCMSNSLCRWPDSEMPYPLAYIRGSCTNPTCKSASQLSPSEKNRR</sequence>
<evidence type="ECO:0000256" key="1">
    <source>
        <dbReference type="SAM" id="SignalP"/>
    </source>
</evidence>
<keyword evidence="3" id="KW-1185">Reference proteome</keyword>
<dbReference type="STRING" id="1745343.A0A2J6PSU9"/>
<proteinExistence type="predicted"/>
<dbReference type="OrthoDB" id="3544486at2759"/>
<keyword evidence="1" id="KW-0732">Signal</keyword>
<dbReference type="EMBL" id="KZ613501">
    <property type="protein sequence ID" value="PMD17105.1"/>
    <property type="molecule type" value="Genomic_DNA"/>
</dbReference>
<protein>
    <submittedName>
        <fullName evidence="2">Uncharacterized protein</fullName>
    </submittedName>
</protein>
<evidence type="ECO:0000313" key="2">
    <source>
        <dbReference type="EMBL" id="PMD17105.1"/>
    </source>
</evidence>
<accession>A0A2J6PSU9</accession>
<reference evidence="2 3" key="1">
    <citation type="submission" date="2016-05" db="EMBL/GenBank/DDBJ databases">
        <title>A degradative enzymes factory behind the ericoid mycorrhizal symbiosis.</title>
        <authorList>
            <consortium name="DOE Joint Genome Institute"/>
            <person name="Martino E."/>
            <person name="Morin E."/>
            <person name="Grelet G."/>
            <person name="Kuo A."/>
            <person name="Kohler A."/>
            <person name="Daghino S."/>
            <person name="Barry K."/>
            <person name="Choi C."/>
            <person name="Cichocki N."/>
            <person name="Clum A."/>
            <person name="Copeland A."/>
            <person name="Hainaut M."/>
            <person name="Haridas S."/>
            <person name="Labutti K."/>
            <person name="Lindquist E."/>
            <person name="Lipzen A."/>
            <person name="Khouja H.-R."/>
            <person name="Murat C."/>
            <person name="Ohm R."/>
            <person name="Olson A."/>
            <person name="Spatafora J."/>
            <person name="Veneault-Fourrey C."/>
            <person name="Henrissat B."/>
            <person name="Grigoriev I."/>
            <person name="Martin F."/>
            <person name="Perotto S."/>
        </authorList>
    </citation>
    <scope>NUCLEOTIDE SEQUENCE [LARGE SCALE GENOMIC DNA]</scope>
    <source>
        <strain evidence="2 3">UAMH 7357</strain>
    </source>
</reference>
<feature type="signal peptide" evidence="1">
    <location>
        <begin position="1"/>
        <end position="34"/>
    </location>
</feature>
<feature type="chain" id="PRO_5014357354" evidence="1">
    <location>
        <begin position="35"/>
        <end position="110"/>
    </location>
</feature>
<name>A0A2J6PSU9_9HELO</name>
<evidence type="ECO:0000313" key="3">
    <source>
        <dbReference type="Proteomes" id="UP000235672"/>
    </source>
</evidence>
<dbReference type="AlphaFoldDB" id="A0A2J6PSU9"/>
<gene>
    <name evidence="2" type="ORF">NA56DRAFT_279627</name>
</gene>
<dbReference type="Proteomes" id="UP000235672">
    <property type="component" value="Unassembled WGS sequence"/>
</dbReference>
<organism evidence="2 3">
    <name type="scientific">Hyaloscypha hepaticicola</name>
    <dbReference type="NCBI Taxonomy" id="2082293"/>
    <lineage>
        <taxon>Eukaryota</taxon>
        <taxon>Fungi</taxon>
        <taxon>Dikarya</taxon>
        <taxon>Ascomycota</taxon>
        <taxon>Pezizomycotina</taxon>
        <taxon>Leotiomycetes</taxon>
        <taxon>Helotiales</taxon>
        <taxon>Hyaloscyphaceae</taxon>
        <taxon>Hyaloscypha</taxon>
    </lineage>
</organism>